<keyword evidence="5 7" id="KW-1133">Transmembrane helix</keyword>
<dbReference type="InterPro" id="IPR003439">
    <property type="entry name" value="ABC_transporter-like_ATP-bd"/>
</dbReference>
<dbReference type="InterPro" id="IPR003593">
    <property type="entry name" value="AAA+_ATPase"/>
</dbReference>
<sequence>MTAVRRRPRAIGLSPRHAWRHARVAARLAFAAAPVTTGVLLGLSVLEGMLPVATAWLTKLVLDGIAGSAAAGSPAVGWLAAGLAATGACVASLGHLTRYLDAELSRAVALTSQERLYEAINRLNGLARLENPQFHDRLQLAVHAGREAPAQLIHGVRGTVQSGIMTLGFVGTLMVINPWMLAVVAAAAVPTLVTELALSRRRAATATALGPTGRREMFFAGLLTRLDAAKESRLHALGEFFRIRMFRELRTANAAHRATDRRTFFAQGSLALLGATVTGAGVVWAVHAAAAGRLTVGDISAFAAAVAGVQIGLGAVAARAAIAHHALLLFGQFDEITTAEPDLPVPAQPKAVPALRRGIELRDVWFRYSPDHPWVLRGVNLFIQCGQSVGLVGINGAGKSTIVKLLCRFYDPSRGAVLWDGVDLRDLSIAQLRDRIGAVFQDFMEYELSALENIGVGDLSALTDPARIVDAARRADVHDTITALPRQYDTMLSRIFAGPRDEEDTAAGVLLSGGQWQRVALARAFLRRGRDLLILDEPSSGLDAAAEALIHQRLREQRRGTTSVLISHRLSAVRDADQIAVLDDGVVAELGCHADLMAADGPYAHLFTLQAAGYQPGDRAVTGVA</sequence>
<gene>
    <name evidence="10" type="ORF">Rhe02_08390</name>
</gene>
<dbReference type="InterPro" id="IPR039421">
    <property type="entry name" value="Type_1_exporter"/>
</dbReference>
<dbReference type="RefSeq" id="WP_239123338.1">
    <property type="nucleotide sequence ID" value="NZ_BONY01000004.1"/>
</dbReference>
<feature type="domain" description="ABC transmembrane type-1" evidence="9">
    <location>
        <begin position="39"/>
        <end position="317"/>
    </location>
</feature>
<keyword evidence="3" id="KW-0547">Nucleotide-binding</keyword>
<evidence type="ECO:0000259" key="9">
    <source>
        <dbReference type="PROSITE" id="PS50929"/>
    </source>
</evidence>
<dbReference type="EMBL" id="BONY01000004">
    <property type="protein sequence ID" value="GIH02772.1"/>
    <property type="molecule type" value="Genomic_DNA"/>
</dbReference>
<dbReference type="AlphaFoldDB" id="A0A8J3VDV3"/>
<evidence type="ECO:0000256" key="2">
    <source>
        <dbReference type="ARBA" id="ARBA00022692"/>
    </source>
</evidence>
<evidence type="ECO:0000256" key="5">
    <source>
        <dbReference type="ARBA" id="ARBA00022989"/>
    </source>
</evidence>
<comment type="subcellular location">
    <subcellularLocation>
        <location evidence="1">Cell membrane</location>
        <topology evidence="1">Multi-pass membrane protein</topology>
    </subcellularLocation>
</comment>
<dbReference type="GO" id="GO:0016887">
    <property type="term" value="F:ATP hydrolysis activity"/>
    <property type="evidence" value="ECO:0007669"/>
    <property type="project" value="InterPro"/>
</dbReference>
<dbReference type="PROSITE" id="PS50893">
    <property type="entry name" value="ABC_TRANSPORTER_2"/>
    <property type="match status" value="1"/>
</dbReference>
<dbReference type="PROSITE" id="PS50929">
    <property type="entry name" value="ABC_TM1F"/>
    <property type="match status" value="1"/>
</dbReference>
<dbReference type="GO" id="GO:0005524">
    <property type="term" value="F:ATP binding"/>
    <property type="evidence" value="ECO:0007669"/>
    <property type="project" value="UniProtKB-KW"/>
</dbReference>
<dbReference type="SMART" id="SM00382">
    <property type="entry name" value="AAA"/>
    <property type="match status" value="1"/>
</dbReference>
<keyword evidence="2 7" id="KW-0812">Transmembrane</keyword>
<reference evidence="10" key="1">
    <citation type="submission" date="2021-01" db="EMBL/GenBank/DDBJ databases">
        <title>Whole genome shotgun sequence of Rhizocola hellebori NBRC 109834.</title>
        <authorList>
            <person name="Komaki H."/>
            <person name="Tamura T."/>
        </authorList>
    </citation>
    <scope>NUCLEOTIDE SEQUENCE</scope>
    <source>
        <strain evidence="10">NBRC 109834</strain>
    </source>
</reference>
<dbReference type="Gene3D" id="3.40.50.300">
    <property type="entry name" value="P-loop containing nucleotide triphosphate hydrolases"/>
    <property type="match status" value="1"/>
</dbReference>
<feature type="transmembrane region" description="Helical" evidence="7">
    <location>
        <begin position="24"/>
        <end position="46"/>
    </location>
</feature>
<evidence type="ECO:0000313" key="10">
    <source>
        <dbReference type="EMBL" id="GIH02772.1"/>
    </source>
</evidence>
<evidence type="ECO:0000256" key="6">
    <source>
        <dbReference type="ARBA" id="ARBA00023136"/>
    </source>
</evidence>
<dbReference type="Proteomes" id="UP000612899">
    <property type="component" value="Unassembled WGS sequence"/>
</dbReference>
<keyword evidence="11" id="KW-1185">Reference proteome</keyword>
<dbReference type="PANTHER" id="PTHR43394:SF1">
    <property type="entry name" value="ATP-BINDING CASSETTE SUB-FAMILY B MEMBER 10, MITOCHONDRIAL"/>
    <property type="match status" value="1"/>
</dbReference>
<dbReference type="PROSITE" id="PS00211">
    <property type="entry name" value="ABC_TRANSPORTER_1"/>
    <property type="match status" value="1"/>
</dbReference>
<keyword evidence="4" id="KW-0067">ATP-binding</keyword>
<dbReference type="SUPFAM" id="SSF52540">
    <property type="entry name" value="P-loop containing nucleoside triphosphate hydrolases"/>
    <property type="match status" value="1"/>
</dbReference>
<dbReference type="InterPro" id="IPR036640">
    <property type="entry name" value="ABC1_TM_sf"/>
</dbReference>
<dbReference type="GO" id="GO:0015421">
    <property type="term" value="F:ABC-type oligopeptide transporter activity"/>
    <property type="evidence" value="ECO:0007669"/>
    <property type="project" value="TreeGrafter"/>
</dbReference>
<organism evidence="10 11">
    <name type="scientific">Rhizocola hellebori</name>
    <dbReference type="NCBI Taxonomy" id="1392758"/>
    <lineage>
        <taxon>Bacteria</taxon>
        <taxon>Bacillati</taxon>
        <taxon>Actinomycetota</taxon>
        <taxon>Actinomycetes</taxon>
        <taxon>Micromonosporales</taxon>
        <taxon>Micromonosporaceae</taxon>
        <taxon>Rhizocola</taxon>
    </lineage>
</organism>
<feature type="domain" description="ABC transporter" evidence="8">
    <location>
        <begin position="359"/>
        <end position="609"/>
    </location>
</feature>
<protein>
    <submittedName>
        <fullName evidence="10">Multidrug ABC transporter permease</fullName>
    </submittedName>
</protein>
<proteinExistence type="predicted"/>
<dbReference type="SUPFAM" id="SSF90123">
    <property type="entry name" value="ABC transporter transmembrane region"/>
    <property type="match status" value="1"/>
</dbReference>
<comment type="caution">
    <text evidence="10">The sequence shown here is derived from an EMBL/GenBank/DDBJ whole genome shotgun (WGS) entry which is preliminary data.</text>
</comment>
<dbReference type="InterPro" id="IPR011527">
    <property type="entry name" value="ABC1_TM_dom"/>
</dbReference>
<evidence type="ECO:0000259" key="8">
    <source>
        <dbReference type="PROSITE" id="PS50893"/>
    </source>
</evidence>
<evidence type="ECO:0000256" key="7">
    <source>
        <dbReference type="SAM" id="Phobius"/>
    </source>
</evidence>
<evidence type="ECO:0000256" key="1">
    <source>
        <dbReference type="ARBA" id="ARBA00004651"/>
    </source>
</evidence>
<dbReference type="InterPro" id="IPR017871">
    <property type="entry name" value="ABC_transporter-like_CS"/>
</dbReference>
<dbReference type="PANTHER" id="PTHR43394">
    <property type="entry name" value="ATP-DEPENDENT PERMEASE MDL1, MITOCHONDRIAL"/>
    <property type="match status" value="1"/>
</dbReference>
<dbReference type="InterPro" id="IPR027417">
    <property type="entry name" value="P-loop_NTPase"/>
</dbReference>
<evidence type="ECO:0000256" key="3">
    <source>
        <dbReference type="ARBA" id="ARBA00022741"/>
    </source>
</evidence>
<accession>A0A8J3VDV3</accession>
<dbReference type="GO" id="GO:0005886">
    <property type="term" value="C:plasma membrane"/>
    <property type="evidence" value="ECO:0007669"/>
    <property type="project" value="UniProtKB-SubCell"/>
</dbReference>
<name>A0A8J3VDV3_9ACTN</name>
<feature type="transmembrane region" description="Helical" evidence="7">
    <location>
        <begin position="264"/>
        <end position="287"/>
    </location>
</feature>
<dbReference type="Gene3D" id="1.20.1560.10">
    <property type="entry name" value="ABC transporter type 1, transmembrane domain"/>
    <property type="match status" value="1"/>
</dbReference>
<feature type="transmembrane region" description="Helical" evidence="7">
    <location>
        <begin position="299"/>
        <end position="322"/>
    </location>
</feature>
<dbReference type="Pfam" id="PF00005">
    <property type="entry name" value="ABC_tran"/>
    <property type="match status" value="1"/>
</dbReference>
<feature type="transmembrane region" description="Helical" evidence="7">
    <location>
        <begin position="167"/>
        <end position="193"/>
    </location>
</feature>
<evidence type="ECO:0000313" key="11">
    <source>
        <dbReference type="Proteomes" id="UP000612899"/>
    </source>
</evidence>
<keyword evidence="6 7" id="KW-0472">Membrane</keyword>
<evidence type="ECO:0000256" key="4">
    <source>
        <dbReference type="ARBA" id="ARBA00022840"/>
    </source>
</evidence>